<evidence type="ECO:0000313" key="4">
    <source>
        <dbReference type="RefSeq" id="XP_071930223.1"/>
    </source>
</evidence>
<dbReference type="Proteomes" id="UP001652660">
    <property type="component" value="Chromosome 2c"/>
</dbReference>
<dbReference type="RefSeq" id="XP_071930227.1">
    <property type="nucleotide sequence ID" value="XM_072074126.1"/>
</dbReference>
<dbReference type="RefSeq" id="XP_071930225.1">
    <property type="nucleotide sequence ID" value="XM_072074124.1"/>
</dbReference>
<organism evidence="2 9">
    <name type="scientific">Coffea arabica</name>
    <name type="common">Arabian coffee</name>
    <dbReference type="NCBI Taxonomy" id="13443"/>
    <lineage>
        <taxon>Eukaryota</taxon>
        <taxon>Viridiplantae</taxon>
        <taxon>Streptophyta</taxon>
        <taxon>Embryophyta</taxon>
        <taxon>Tracheophyta</taxon>
        <taxon>Spermatophyta</taxon>
        <taxon>Magnoliopsida</taxon>
        <taxon>eudicotyledons</taxon>
        <taxon>Gunneridae</taxon>
        <taxon>Pentapetalae</taxon>
        <taxon>asterids</taxon>
        <taxon>lamiids</taxon>
        <taxon>Gentianales</taxon>
        <taxon>Rubiaceae</taxon>
        <taxon>Ixoroideae</taxon>
        <taxon>Gardenieae complex</taxon>
        <taxon>Bertiereae - Coffeeae clade</taxon>
        <taxon>Coffeeae</taxon>
        <taxon>Coffea</taxon>
    </lineage>
</organism>
<name>A0ABM4WEL2_COFAR</name>
<feature type="transmembrane region" description="Helical" evidence="1">
    <location>
        <begin position="121"/>
        <end position="146"/>
    </location>
</feature>
<dbReference type="RefSeq" id="XP_071930229.1">
    <property type="nucleotide sequence ID" value="XM_072074128.1"/>
</dbReference>
<evidence type="ECO:0000313" key="6">
    <source>
        <dbReference type="RefSeq" id="XP_071930225.1"/>
    </source>
</evidence>
<dbReference type="RefSeq" id="XP_071930228.1">
    <property type="nucleotide sequence ID" value="XM_072074127.1"/>
</dbReference>
<dbReference type="RefSeq" id="XP_071930223.1">
    <property type="nucleotide sequence ID" value="XM_072074122.1"/>
</dbReference>
<keyword evidence="1" id="KW-1133">Transmembrane helix</keyword>
<dbReference type="RefSeq" id="XP_071930226.1">
    <property type="nucleotide sequence ID" value="XM_072074125.1"/>
</dbReference>
<evidence type="ECO:0000313" key="3">
    <source>
        <dbReference type="RefSeq" id="XP_071930222.1"/>
    </source>
</evidence>
<dbReference type="GeneID" id="113725704"/>
<sequence>MVMEGETIRINVKNKPPSGTGMLSPAGLLSGHPGTVKAKTLSIAPPPSGGVRIQSPLRPPLNDSAAAKMTLGRHNTTLKGPKEVARHSADPQADLSQLEVPILLSKNLPTTTGTGSNKSTAAGWVVFFIMLAFDCWWFGSLSPVVFNKMRKIEKKIHN</sequence>
<evidence type="ECO:0000313" key="10">
    <source>
        <dbReference type="RefSeq" id="XP_071930229.1"/>
    </source>
</evidence>
<protein>
    <submittedName>
        <fullName evidence="3 4">Uncharacterized protein At1g03900-like isoform X1</fullName>
    </submittedName>
</protein>
<evidence type="ECO:0000256" key="1">
    <source>
        <dbReference type="SAM" id="Phobius"/>
    </source>
</evidence>
<evidence type="ECO:0000313" key="7">
    <source>
        <dbReference type="RefSeq" id="XP_071930226.1"/>
    </source>
</evidence>
<evidence type="ECO:0000313" key="2">
    <source>
        <dbReference type="Proteomes" id="UP001652660"/>
    </source>
</evidence>
<gene>
    <name evidence="3 4 5 6 7 8 9 10" type="primary">LOC113725704</name>
</gene>
<dbReference type="RefSeq" id="XP_071930222.1">
    <property type="nucleotide sequence ID" value="XM_072074121.1"/>
</dbReference>
<proteinExistence type="predicted"/>
<evidence type="ECO:0000313" key="5">
    <source>
        <dbReference type="RefSeq" id="XP_071930224.1"/>
    </source>
</evidence>
<dbReference type="RefSeq" id="XP_071930224.1">
    <property type="nucleotide sequence ID" value="XM_072074123.1"/>
</dbReference>
<keyword evidence="1" id="KW-0812">Transmembrane</keyword>
<evidence type="ECO:0000313" key="8">
    <source>
        <dbReference type="RefSeq" id="XP_071930227.1"/>
    </source>
</evidence>
<evidence type="ECO:0000313" key="9">
    <source>
        <dbReference type="RefSeq" id="XP_071930228.1"/>
    </source>
</evidence>
<keyword evidence="2" id="KW-1185">Reference proteome</keyword>
<reference evidence="3 4" key="1">
    <citation type="submission" date="2025-05" db="UniProtKB">
        <authorList>
            <consortium name="RefSeq"/>
        </authorList>
    </citation>
    <scope>IDENTIFICATION</scope>
    <source>
        <tissue evidence="3 4">Leaves</tissue>
    </source>
</reference>
<keyword evidence="1" id="KW-0472">Membrane</keyword>
<accession>A0ABM4WEL2</accession>